<gene>
    <name evidence="2" type="ORF">SAMN04488589_2288</name>
</gene>
<evidence type="ECO:0000259" key="1">
    <source>
        <dbReference type="Pfam" id="PF12392"/>
    </source>
</evidence>
<keyword evidence="2" id="KW-0378">Hydrolase</keyword>
<dbReference type="InterPro" id="IPR051454">
    <property type="entry name" value="RNA/ubiquinone_mod_enzymes"/>
</dbReference>
<sequence>MHTNYNSMNSVCTPPEVLAPAGDPEALRAAIKGGADAVYLGVGEFNARQGAKNFAIEELRENIELAHSYGVKVFLALNIPLKQYEMREAINVVHKAYSYKIDAIILEDLGLFFLLKEHFPDLPLHASTQMTIHNPQGVDFIGNAGASRVILSRELTTEQVKSIIDKTNIEIELFVHGALCYSFSGRCLFSTAITDRSANRGACFQPCRRQYKMSADGKIIDSNIVGGYPISCAELCTFPGLADIIKTGVKSLKIEGRMKKPEYVTASVRTYKAVAEKVCKTGENFTDEELEEMETELAKLFYRGFTRGFVLGEEDVTQRKYSANYGAYLGKVANIVKSEKEGRLTIVPEQDIKVNDGISINTKIRIIGCRIDGILVDDKPVEIAHKGETATLLISPRTSKSVRKHDEVYVSMDPQMLERLQNMDLMTTPLTITIHAHKGEKLKINVKSRNLETEAIGDYVVEEAKKAPTSREQIITALGKLGDTTFHAEDIILDVDENIFIPLGALSGTRREAVDKLYESRFDMQGRNRPCPDVSTGFDRKKKSKKKNEPLLSVEVSDVDSVIVASKSGADIVYAPISLFSEMMNEDNILRTMGLKEKNVELVLMTPAISFEEEMPELKQLMQQVTDSGFKLACSNYGTVQLANELGTGFVAQKEFNPFNAWTANAFGSSGAYRVTLSTELNLEETKAVCRNTNPDVQIEVLAYGRELLLVTKNDLLKPLLQDETIDENSEVLLIDSTKGSFPVMRKDERTLIYNSTVLNMLEKLDELSVTGADVLRLDLSLYDRDDVKDITRNFRKALDGKQIKLKNSREEEYDEGHYFKGVL</sequence>
<dbReference type="GO" id="GO:0006508">
    <property type="term" value="P:proteolysis"/>
    <property type="evidence" value="ECO:0007669"/>
    <property type="project" value="UniProtKB-KW"/>
</dbReference>
<dbReference type="PANTHER" id="PTHR30217">
    <property type="entry name" value="PEPTIDASE U32 FAMILY"/>
    <property type="match status" value="1"/>
</dbReference>
<dbReference type="Proteomes" id="UP000199259">
    <property type="component" value="Unassembled WGS sequence"/>
</dbReference>
<keyword evidence="3" id="KW-1185">Reference proteome</keyword>
<dbReference type="AlphaFoldDB" id="A0A7Z7AY43"/>
<comment type="caution">
    <text evidence="2">The sequence shown here is derived from an EMBL/GenBank/DDBJ whole genome shotgun (WGS) entry which is preliminary data.</text>
</comment>
<keyword evidence="2" id="KW-0645">Protease</keyword>
<proteinExistence type="predicted"/>
<evidence type="ECO:0000313" key="3">
    <source>
        <dbReference type="Proteomes" id="UP000199259"/>
    </source>
</evidence>
<name>A0A7Z7AY43_9EURY</name>
<protein>
    <submittedName>
        <fullName evidence="2">Putative protease</fullName>
    </submittedName>
</protein>
<dbReference type="Pfam" id="PF01136">
    <property type="entry name" value="Peptidase_U32"/>
    <property type="match status" value="2"/>
</dbReference>
<dbReference type="InterPro" id="IPR020988">
    <property type="entry name" value="Pept_U32_collagenase"/>
</dbReference>
<dbReference type="OrthoDB" id="51464at2157"/>
<reference evidence="2 3" key="1">
    <citation type="submission" date="2016-10" db="EMBL/GenBank/DDBJ databases">
        <authorList>
            <person name="Varghese N."/>
            <person name="Submissions S."/>
        </authorList>
    </citation>
    <scope>NUCLEOTIDE SEQUENCE [LARGE SCALE GENOMIC DNA]</scope>
    <source>
        <strain evidence="2 3">PL 12/M</strain>
    </source>
</reference>
<evidence type="ECO:0000313" key="2">
    <source>
        <dbReference type="EMBL" id="SDG15331.1"/>
    </source>
</evidence>
<dbReference type="PANTHER" id="PTHR30217:SF10">
    <property type="entry name" value="23S RRNA 5-HYDROXYCYTIDINE C2501 SYNTHASE"/>
    <property type="match status" value="1"/>
</dbReference>
<feature type="domain" description="Peptidase U32 collagenase" evidence="1">
    <location>
        <begin position="408"/>
        <end position="521"/>
    </location>
</feature>
<dbReference type="EMBL" id="FNCA01000008">
    <property type="protein sequence ID" value="SDG15331.1"/>
    <property type="molecule type" value="Genomic_DNA"/>
</dbReference>
<dbReference type="InterPro" id="IPR001539">
    <property type="entry name" value="Peptidase_U32"/>
</dbReference>
<dbReference type="Pfam" id="PF12392">
    <property type="entry name" value="DUF3656"/>
    <property type="match status" value="1"/>
</dbReference>
<organism evidence="2 3">
    <name type="scientific">Methanolobus vulcani</name>
    <dbReference type="NCBI Taxonomy" id="38026"/>
    <lineage>
        <taxon>Archaea</taxon>
        <taxon>Methanobacteriati</taxon>
        <taxon>Methanobacteriota</taxon>
        <taxon>Stenosarchaea group</taxon>
        <taxon>Methanomicrobia</taxon>
        <taxon>Methanosarcinales</taxon>
        <taxon>Methanosarcinaceae</taxon>
        <taxon>Methanolobus</taxon>
    </lineage>
</organism>
<dbReference type="GO" id="GO:0008233">
    <property type="term" value="F:peptidase activity"/>
    <property type="evidence" value="ECO:0007669"/>
    <property type="project" value="UniProtKB-KW"/>
</dbReference>
<accession>A0A7Z7AY43</accession>